<dbReference type="Pfam" id="PF02230">
    <property type="entry name" value="Abhydrolase_2"/>
    <property type="match status" value="1"/>
</dbReference>
<feature type="domain" description="Phospholipase/carboxylesterase/thioesterase" evidence="4">
    <location>
        <begin position="47"/>
        <end position="244"/>
    </location>
</feature>
<reference evidence="5 6" key="1">
    <citation type="submission" date="2022-05" db="EMBL/GenBank/DDBJ databases">
        <authorList>
            <consortium name="Genoscope - CEA"/>
            <person name="William W."/>
        </authorList>
    </citation>
    <scope>NUCLEOTIDE SEQUENCE [LARGE SCALE GENOMIC DNA]</scope>
</reference>
<evidence type="ECO:0000259" key="4">
    <source>
        <dbReference type="Pfam" id="PF02230"/>
    </source>
</evidence>
<dbReference type="InterPro" id="IPR050565">
    <property type="entry name" value="LYPA1-2/EST-like"/>
</dbReference>
<name>A0ABN8R9Q1_9CNID</name>
<organism evidence="5 6">
    <name type="scientific">Porites lobata</name>
    <dbReference type="NCBI Taxonomy" id="104759"/>
    <lineage>
        <taxon>Eukaryota</taxon>
        <taxon>Metazoa</taxon>
        <taxon>Cnidaria</taxon>
        <taxon>Anthozoa</taxon>
        <taxon>Hexacorallia</taxon>
        <taxon>Scleractinia</taxon>
        <taxon>Fungiina</taxon>
        <taxon>Poritidae</taxon>
        <taxon>Porites</taxon>
    </lineage>
</organism>
<keyword evidence="3" id="KW-0472">Membrane</keyword>
<accession>A0ABN8R9Q1</accession>
<dbReference type="InterPro" id="IPR029058">
    <property type="entry name" value="AB_hydrolase_fold"/>
</dbReference>
<comment type="similarity">
    <text evidence="1">Belongs to the AB hydrolase superfamily. AB hydrolase 2 family.</text>
</comment>
<dbReference type="PANTHER" id="PTHR10655:SF68">
    <property type="entry name" value="PALMITOYL-PROTEIN HYDROLASE"/>
    <property type="match status" value="1"/>
</dbReference>
<keyword evidence="6" id="KW-1185">Reference proteome</keyword>
<evidence type="ECO:0000256" key="3">
    <source>
        <dbReference type="SAM" id="Phobius"/>
    </source>
</evidence>
<feature type="transmembrane region" description="Helical" evidence="3">
    <location>
        <begin position="7"/>
        <end position="28"/>
    </location>
</feature>
<evidence type="ECO:0000313" key="5">
    <source>
        <dbReference type="EMBL" id="CAH3176095.1"/>
    </source>
</evidence>
<evidence type="ECO:0000256" key="2">
    <source>
        <dbReference type="ARBA" id="ARBA00012423"/>
    </source>
</evidence>
<sequence>MPAIYRLLLVCYYIILLLGFSFFLILFYNFSLLFCSLGNEMSVLPSVIVNATSKHTASLIFLHGLGDTGHGWSQGFSGLGINHLKSICPNASVIPVTLNAGFRMPAWFDIYSLNPGQREDDEGIKSSAIEIRKLVEEEIKSGIPSDRIVLGGFSQGGALALYTALTMEKTLGGILALSSWLPLHKEFPKCVKGNRDTPILQCHGDADPVVPCEFGEMSKGVLTSFCSKVEFKKYSGMAHSSSDQVSFLSPFFVNSQST</sequence>
<comment type="caution">
    <text evidence="5">The sequence shown here is derived from an EMBL/GenBank/DDBJ whole genome shotgun (WGS) entry which is preliminary data.</text>
</comment>
<dbReference type="PANTHER" id="PTHR10655">
    <property type="entry name" value="LYSOPHOSPHOLIPASE-RELATED"/>
    <property type="match status" value="1"/>
</dbReference>
<protein>
    <recommendedName>
        <fullName evidence="2">palmitoyl-protein hydrolase</fullName>
        <ecNumber evidence="2">3.1.2.22</ecNumber>
    </recommendedName>
</protein>
<proteinExistence type="inferred from homology"/>
<dbReference type="EC" id="3.1.2.22" evidence="2"/>
<keyword evidence="3" id="KW-1133">Transmembrane helix</keyword>
<dbReference type="InterPro" id="IPR003140">
    <property type="entry name" value="PLipase/COase/thioEstase"/>
</dbReference>
<dbReference type="SUPFAM" id="SSF53474">
    <property type="entry name" value="alpha/beta-Hydrolases"/>
    <property type="match status" value="1"/>
</dbReference>
<dbReference type="Proteomes" id="UP001159405">
    <property type="component" value="Unassembled WGS sequence"/>
</dbReference>
<evidence type="ECO:0000313" key="6">
    <source>
        <dbReference type="Proteomes" id="UP001159405"/>
    </source>
</evidence>
<dbReference type="EMBL" id="CALNXK010000208">
    <property type="protein sequence ID" value="CAH3176095.1"/>
    <property type="molecule type" value="Genomic_DNA"/>
</dbReference>
<keyword evidence="3" id="KW-0812">Transmembrane</keyword>
<dbReference type="Gene3D" id="3.40.50.1820">
    <property type="entry name" value="alpha/beta hydrolase"/>
    <property type="match status" value="1"/>
</dbReference>
<evidence type="ECO:0000256" key="1">
    <source>
        <dbReference type="ARBA" id="ARBA00006499"/>
    </source>
</evidence>
<gene>
    <name evidence="5" type="ORF">PLOB_00017473</name>
</gene>